<organism evidence="6 7">
    <name type="scientific">Ochrobactrum soli</name>
    <dbReference type="NCBI Taxonomy" id="2448455"/>
    <lineage>
        <taxon>Bacteria</taxon>
        <taxon>Pseudomonadati</taxon>
        <taxon>Pseudomonadota</taxon>
        <taxon>Alphaproteobacteria</taxon>
        <taxon>Hyphomicrobiales</taxon>
        <taxon>Brucellaceae</taxon>
        <taxon>Brucella/Ochrobactrum group</taxon>
        <taxon>Ochrobactrum</taxon>
    </lineage>
</organism>
<protein>
    <submittedName>
        <fullName evidence="6">Major facilitator superfamily MFS_1</fullName>
    </submittedName>
</protein>
<dbReference type="InterPro" id="IPR011701">
    <property type="entry name" value="MFS"/>
</dbReference>
<name>A0A2P9HF20_9HYPH</name>
<evidence type="ECO:0000256" key="1">
    <source>
        <dbReference type="ARBA" id="ARBA00022692"/>
    </source>
</evidence>
<dbReference type="SUPFAM" id="SSF103473">
    <property type="entry name" value="MFS general substrate transporter"/>
    <property type="match status" value="1"/>
</dbReference>
<evidence type="ECO:0000256" key="2">
    <source>
        <dbReference type="ARBA" id="ARBA00022989"/>
    </source>
</evidence>
<keyword evidence="2 4" id="KW-1133">Transmembrane helix</keyword>
<dbReference type="Proteomes" id="UP000246073">
    <property type="component" value="Unassembled WGS sequence"/>
</dbReference>
<dbReference type="EMBL" id="OOFM01000003">
    <property type="protein sequence ID" value="SPL62704.1"/>
    <property type="molecule type" value="Genomic_DNA"/>
</dbReference>
<evidence type="ECO:0000313" key="7">
    <source>
        <dbReference type="Proteomes" id="UP000246073"/>
    </source>
</evidence>
<reference evidence="7" key="1">
    <citation type="submission" date="2017-12" db="EMBL/GenBank/DDBJ databases">
        <authorList>
            <person name="Diaz M."/>
        </authorList>
    </citation>
    <scope>NUCLEOTIDE SEQUENCE [LARGE SCALE GENOMIC DNA]</scope>
    <source>
        <strain evidence="7">FI11154</strain>
    </source>
</reference>
<dbReference type="InterPro" id="IPR020846">
    <property type="entry name" value="MFS_dom"/>
</dbReference>
<evidence type="ECO:0000256" key="4">
    <source>
        <dbReference type="SAM" id="Phobius"/>
    </source>
</evidence>
<proteinExistence type="predicted"/>
<evidence type="ECO:0000256" key="3">
    <source>
        <dbReference type="ARBA" id="ARBA00023136"/>
    </source>
</evidence>
<dbReference type="RefSeq" id="WP_109366764.1">
    <property type="nucleotide sequence ID" value="NZ_OOFM01000003.1"/>
</dbReference>
<dbReference type="Gene3D" id="1.20.1250.20">
    <property type="entry name" value="MFS general substrate transporter like domains"/>
    <property type="match status" value="1"/>
</dbReference>
<dbReference type="PROSITE" id="PS50850">
    <property type="entry name" value="MFS"/>
    <property type="match status" value="1"/>
</dbReference>
<evidence type="ECO:0000313" key="6">
    <source>
        <dbReference type="EMBL" id="SPL62704.1"/>
    </source>
</evidence>
<dbReference type="GO" id="GO:0022857">
    <property type="term" value="F:transmembrane transporter activity"/>
    <property type="evidence" value="ECO:0007669"/>
    <property type="project" value="InterPro"/>
</dbReference>
<sequence length="117" mass="12333">MNNKWTTLVGCLVALSLSFAPVYLFTLGVFSKSMLDEFGWSRTEISAGFSVAQFSVGLFSLLAGAAVDRIGNRRVILFAAVKLPIALAAYALISSFMLYVTLAFLIGGIGSASGIVA</sequence>
<keyword evidence="3 4" id="KW-0472">Membrane</keyword>
<feature type="transmembrane region" description="Helical" evidence="4">
    <location>
        <begin position="48"/>
        <end position="68"/>
    </location>
</feature>
<dbReference type="AlphaFoldDB" id="A0A2P9HF20"/>
<accession>A0A2P9HF20</accession>
<evidence type="ECO:0000259" key="5">
    <source>
        <dbReference type="PROSITE" id="PS50850"/>
    </source>
</evidence>
<feature type="domain" description="Major facilitator superfamily (MFS) profile" evidence="5">
    <location>
        <begin position="7"/>
        <end position="117"/>
    </location>
</feature>
<dbReference type="InterPro" id="IPR036259">
    <property type="entry name" value="MFS_trans_sf"/>
</dbReference>
<gene>
    <name evidence="6" type="ORF">OHAE_5311</name>
</gene>
<keyword evidence="1 4" id="KW-0812">Transmembrane</keyword>
<dbReference type="Pfam" id="PF07690">
    <property type="entry name" value="MFS_1"/>
    <property type="match status" value="1"/>
</dbReference>